<organism evidence="1 2">
    <name type="scientific">Brevundimonas faecalis</name>
    <dbReference type="NCBI Taxonomy" id="947378"/>
    <lineage>
        <taxon>Bacteria</taxon>
        <taxon>Pseudomonadati</taxon>
        <taxon>Pseudomonadota</taxon>
        <taxon>Alphaproteobacteria</taxon>
        <taxon>Caulobacterales</taxon>
        <taxon>Caulobacteraceae</taxon>
        <taxon>Brevundimonas</taxon>
    </lineage>
</organism>
<name>A0ABV2RAN6_9CAUL</name>
<keyword evidence="2" id="KW-1185">Reference proteome</keyword>
<comment type="caution">
    <text evidence="1">The sequence shown here is derived from an EMBL/GenBank/DDBJ whole genome shotgun (WGS) entry which is preliminary data.</text>
</comment>
<evidence type="ECO:0008006" key="3">
    <source>
        <dbReference type="Google" id="ProtNLM"/>
    </source>
</evidence>
<gene>
    <name evidence="1" type="ORF">ABIE19_001553</name>
</gene>
<sequence length="264" mass="29970">MNEMNSPSSGIDGVIVINLDRRADRWEMFQDAWRDLLPWDCVERLSATEGAALADDAKTWFRGRKRDRTWAGRGGCALSHARALRHARLRGWDRVLIMEDDAVPTNLTSIEELKAKLGRGDWDLFYLGGHEPLGPFRSAGDGVMRIHGALDAHAYAVSGRLRDWLIAHMPDETDLWSWLARERAVDRWYRREIGRRFTVMMSMPALALQREGTSDITQGWRASDHASITPSQGAASSRMVFEIQRLVEITGDRIRAAVKRLIGF</sequence>
<proteinExistence type="predicted"/>
<accession>A0ABV2RAN6</accession>
<dbReference type="Proteomes" id="UP001549313">
    <property type="component" value="Unassembled WGS sequence"/>
</dbReference>
<protein>
    <recommendedName>
        <fullName evidence="3">Glycosyltransferase family 25 protein</fullName>
    </recommendedName>
</protein>
<reference evidence="1 2" key="1">
    <citation type="submission" date="2024-06" db="EMBL/GenBank/DDBJ databases">
        <title>Sorghum-associated microbial communities from plants grown in Nebraska, USA.</title>
        <authorList>
            <person name="Schachtman D."/>
        </authorList>
    </citation>
    <scope>NUCLEOTIDE SEQUENCE [LARGE SCALE GENOMIC DNA]</scope>
    <source>
        <strain evidence="1 2">2814</strain>
    </source>
</reference>
<evidence type="ECO:0000313" key="2">
    <source>
        <dbReference type="Proteomes" id="UP001549313"/>
    </source>
</evidence>
<evidence type="ECO:0000313" key="1">
    <source>
        <dbReference type="EMBL" id="MET4683644.1"/>
    </source>
</evidence>
<dbReference type="EMBL" id="JBEPTF010000001">
    <property type="protein sequence ID" value="MET4683644.1"/>
    <property type="molecule type" value="Genomic_DNA"/>
</dbReference>